<evidence type="ECO:0000256" key="1">
    <source>
        <dbReference type="SAM" id="MobiDB-lite"/>
    </source>
</evidence>
<comment type="caution">
    <text evidence="2">The sequence shown here is derived from an EMBL/GenBank/DDBJ whole genome shotgun (WGS) entry which is preliminary data.</text>
</comment>
<protein>
    <submittedName>
        <fullName evidence="2">Uncharacterized protein</fullName>
    </submittedName>
</protein>
<feature type="region of interest" description="Disordered" evidence="1">
    <location>
        <begin position="1"/>
        <end position="66"/>
    </location>
</feature>
<proteinExistence type="predicted"/>
<evidence type="ECO:0000313" key="3">
    <source>
        <dbReference type="Proteomes" id="UP000245956"/>
    </source>
</evidence>
<dbReference type="Proteomes" id="UP000245956">
    <property type="component" value="Unassembled WGS sequence"/>
</dbReference>
<accession>A0A2U3DTB0</accession>
<gene>
    <name evidence="2" type="ORF">PCL_07087</name>
</gene>
<feature type="region of interest" description="Disordered" evidence="1">
    <location>
        <begin position="144"/>
        <end position="196"/>
    </location>
</feature>
<organism evidence="2 3">
    <name type="scientific">Purpureocillium lilacinum</name>
    <name type="common">Paecilomyces lilacinus</name>
    <dbReference type="NCBI Taxonomy" id="33203"/>
    <lineage>
        <taxon>Eukaryota</taxon>
        <taxon>Fungi</taxon>
        <taxon>Dikarya</taxon>
        <taxon>Ascomycota</taxon>
        <taxon>Pezizomycotina</taxon>
        <taxon>Sordariomycetes</taxon>
        <taxon>Hypocreomycetidae</taxon>
        <taxon>Hypocreales</taxon>
        <taxon>Ophiocordycipitaceae</taxon>
        <taxon>Purpureocillium</taxon>
    </lineage>
</organism>
<dbReference type="AlphaFoldDB" id="A0A2U3DTB0"/>
<name>A0A2U3DTB0_PURLI</name>
<evidence type="ECO:0000313" key="2">
    <source>
        <dbReference type="EMBL" id="PWI65486.1"/>
    </source>
</evidence>
<reference evidence="2 3" key="1">
    <citation type="journal article" date="2016" name="Front. Microbiol.">
        <title>Genome and transcriptome sequences reveal the specific parasitism of the nematophagous Purpureocillium lilacinum 36-1.</title>
        <authorList>
            <person name="Xie J."/>
            <person name="Li S."/>
            <person name="Mo C."/>
            <person name="Xiao X."/>
            <person name="Peng D."/>
            <person name="Wang G."/>
            <person name="Xiao Y."/>
        </authorList>
    </citation>
    <scope>NUCLEOTIDE SEQUENCE [LARGE SCALE GENOMIC DNA]</scope>
    <source>
        <strain evidence="2 3">36-1</strain>
    </source>
</reference>
<dbReference type="EMBL" id="LCWV01000033">
    <property type="protein sequence ID" value="PWI65486.1"/>
    <property type="molecule type" value="Genomic_DNA"/>
</dbReference>
<sequence>MKLVSPSRHARSADTCCSSEGRPPRRRFASAAPHQRPRQDAQTRRAAHTGHVPRAMFRQNPPREHGVAQSRRILATMRAPVSVTWINIHLAARVNSPSCSPPMRKLMRSETASPFDQFPLPALVKIGKGRSGSFRNGDRLLKAWIPGPNRDGQPPSPQREVRDTFLWPEGHASTLADVSRTRQQADTPPRSDGGEG</sequence>